<evidence type="ECO:0000256" key="1">
    <source>
        <dbReference type="SAM" id="MobiDB-lite"/>
    </source>
</evidence>
<gene>
    <name evidence="2" type="ORF">ACFSKW_29375</name>
</gene>
<evidence type="ECO:0000313" key="3">
    <source>
        <dbReference type="Proteomes" id="UP001597368"/>
    </source>
</evidence>
<proteinExistence type="predicted"/>
<reference evidence="3" key="1">
    <citation type="journal article" date="2019" name="Int. J. Syst. Evol. Microbiol.">
        <title>The Global Catalogue of Microorganisms (GCM) 10K type strain sequencing project: providing services to taxonomists for standard genome sequencing and annotation.</title>
        <authorList>
            <consortium name="The Broad Institute Genomics Platform"/>
            <consortium name="The Broad Institute Genome Sequencing Center for Infectious Disease"/>
            <person name="Wu L."/>
            <person name="Ma J."/>
        </authorList>
    </citation>
    <scope>NUCLEOTIDE SEQUENCE [LARGE SCALE GENOMIC DNA]</scope>
    <source>
        <strain evidence="3">ICMP 6774ER</strain>
    </source>
</reference>
<feature type="region of interest" description="Disordered" evidence="1">
    <location>
        <begin position="138"/>
        <end position="174"/>
    </location>
</feature>
<keyword evidence="3" id="KW-1185">Reference proteome</keyword>
<name>A0ABW4T0W2_9ACTN</name>
<evidence type="ECO:0000313" key="2">
    <source>
        <dbReference type="EMBL" id="MFD1935588.1"/>
    </source>
</evidence>
<comment type="caution">
    <text evidence="2">The sequence shown here is derived from an EMBL/GenBank/DDBJ whole genome shotgun (WGS) entry which is preliminary data.</text>
</comment>
<dbReference type="Proteomes" id="UP001597368">
    <property type="component" value="Unassembled WGS sequence"/>
</dbReference>
<protein>
    <submittedName>
        <fullName evidence="2">Uncharacterized protein</fullName>
    </submittedName>
</protein>
<dbReference type="EMBL" id="JBHUFV010000044">
    <property type="protein sequence ID" value="MFD1935588.1"/>
    <property type="molecule type" value="Genomic_DNA"/>
</dbReference>
<accession>A0ABW4T0W2</accession>
<feature type="compositionally biased region" description="Low complexity" evidence="1">
    <location>
        <begin position="155"/>
        <end position="164"/>
    </location>
</feature>
<dbReference type="PROSITE" id="PS51257">
    <property type="entry name" value="PROKAR_LIPOPROTEIN"/>
    <property type="match status" value="1"/>
</dbReference>
<organism evidence="2 3">
    <name type="scientific">Nonomuraea mangrovi</name>
    <dbReference type="NCBI Taxonomy" id="2316207"/>
    <lineage>
        <taxon>Bacteria</taxon>
        <taxon>Bacillati</taxon>
        <taxon>Actinomycetota</taxon>
        <taxon>Actinomycetes</taxon>
        <taxon>Streptosporangiales</taxon>
        <taxon>Streptosporangiaceae</taxon>
        <taxon>Nonomuraea</taxon>
    </lineage>
</organism>
<dbReference type="RefSeq" id="WP_379575709.1">
    <property type="nucleotide sequence ID" value="NZ_JBHUFV010000044.1"/>
</dbReference>
<sequence length="174" mass="18032">MAFSGMRGVLLVAALLGTVLAGCGGGQAGKPTPREQHETRLSKAAGVTTLRIVCVRDLWERTSRVGFLSGDPEIKAKVTPAPGGLVTVELTGPQLVDYLRILWKRGPLYSDPDPLSIRVYNGIAPVIDQIQAGGVPAGTVPEVRIDDPVGGANGSSTPTSAVSPSPSPSHTKSK</sequence>